<dbReference type="OrthoDB" id="3560811at2759"/>
<feature type="compositionally biased region" description="Basic residues" evidence="1">
    <location>
        <begin position="82"/>
        <end position="95"/>
    </location>
</feature>
<keyword evidence="3" id="KW-1185">Reference proteome</keyword>
<feature type="compositionally biased region" description="Basic residues" evidence="1">
    <location>
        <begin position="111"/>
        <end position="124"/>
    </location>
</feature>
<feature type="region of interest" description="Disordered" evidence="1">
    <location>
        <begin position="82"/>
        <end position="142"/>
    </location>
</feature>
<gene>
    <name evidence="2" type="ORF">PAC_03470</name>
</gene>
<evidence type="ECO:0000313" key="3">
    <source>
        <dbReference type="Proteomes" id="UP000184330"/>
    </source>
</evidence>
<dbReference type="EMBL" id="FJOG01000004">
    <property type="protein sequence ID" value="CZR53590.1"/>
    <property type="molecule type" value="Genomic_DNA"/>
</dbReference>
<reference evidence="2 3" key="1">
    <citation type="submission" date="2016-03" db="EMBL/GenBank/DDBJ databases">
        <authorList>
            <person name="Ploux O."/>
        </authorList>
    </citation>
    <scope>NUCLEOTIDE SEQUENCE [LARGE SCALE GENOMIC DNA]</scope>
    <source>
        <strain evidence="2 3">UAMH 11012</strain>
    </source>
</reference>
<evidence type="ECO:0000313" key="2">
    <source>
        <dbReference type="EMBL" id="CZR53590.1"/>
    </source>
</evidence>
<proteinExistence type="predicted"/>
<dbReference type="AlphaFoldDB" id="A0A1L7WLF0"/>
<accession>A0A1L7WLF0</accession>
<dbReference type="Proteomes" id="UP000184330">
    <property type="component" value="Unassembled WGS sequence"/>
</dbReference>
<name>A0A1L7WLF0_9HELO</name>
<sequence>MPHAGRGTQHSCPGASGAVSLKNGNVIPAGGCRWARDPRYCWIHNYICLKHQWIYTKKDTCTECDNVREYALPPSIEIRSNSRYRAKKSENRKRKKDDDDDEEEDEDKKPVPKRITKKDRKRGAKATTKNTEKIIAKKQSSKTKKDDTKQALVGLILGDIDSHWSSWMSGQKTIDLDRLVKDLTPASSNGDSDDVFNGLTERAALALQVILPYLVDDDGMTVLESLQATFESAAQVSYQKLADLKAEVPDSPTHSHQTRSRGLEARWQAFKQSVIRLAS</sequence>
<protein>
    <submittedName>
        <fullName evidence="2">Uncharacterized protein</fullName>
    </submittedName>
</protein>
<organism evidence="2 3">
    <name type="scientific">Phialocephala subalpina</name>
    <dbReference type="NCBI Taxonomy" id="576137"/>
    <lineage>
        <taxon>Eukaryota</taxon>
        <taxon>Fungi</taxon>
        <taxon>Dikarya</taxon>
        <taxon>Ascomycota</taxon>
        <taxon>Pezizomycotina</taxon>
        <taxon>Leotiomycetes</taxon>
        <taxon>Helotiales</taxon>
        <taxon>Mollisiaceae</taxon>
        <taxon>Phialocephala</taxon>
        <taxon>Phialocephala fortinii species complex</taxon>
    </lineage>
</organism>
<evidence type="ECO:0000256" key="1">
    <source>
        <dbReference type="SAM" id="MobiDB-lite"/>
    </source>
</evidence>